<evidence type="ECO:0000313" key="3">
    <source>
        <dbReference type="EMBL" id="MEK8128276.1"/>
    </source>
</evidence>
<dbReference type="EMBL" id="JBBPCC010000005">
    <property type="protein sequence ID" value="MEK8128276.1"/>
    <property type="molecule type" value="Genomic_DNA"/>
</dbReference>
<dbReference type="RefSeq" id="WP_341415341.1">
    <property type="nucleotide sequence ID" value="NZ_JBBPCC010000005.1"/>
</dbReference>
<keyword evidence="4" id="KW-1185">Reference proteome</keyword>
<dbReference type="CDD" id="cd00038">
    <property type="entry name" value="CAP_ED"/>
    <property type="match status" value="1"/>
</dbReference>
<evidence type="ECO:0000259" key="2">
    <source>
        <dbReference type="PROSITE" id="PS50042"/>
    </source>
</evidence>
<dbReference type="PROSITE" id="PS50042">
    <property type="entry name" value="CNMP_BINDING_3"/>
    <property type="match status" value="1"/>
</dbReference>
<dbReference type="PANTHER" id="PTHR24567">
    <property type="entry name" value="CRP FAMILY TRANSCRIPTIONAL REGULATORY PROTEIN"/>
    <property type="match status" value="1"/>
</dbReference>
<name>A0ABU9DHI2_9BACL</name>
<evidence type="ECO:0000313" key="4">
    <source>
        <dbReference type="Proteomes" id="UP001469365"/>
    </source>
</evidence>
<dbReference type="InterPro" id="IPR018490">
    <property type="entry name" value="cNMP-bd_dom_sf"/>
</dbReference>
<evidence type="ECO:0000256" key="1">
    <source>
        <dbReference type="ARBA" id="ARBA00023159"/>
    </source>
</evidence>
<dbReference type="PANTHER" id="PTHR24567:SF26">
    <property type="entry name" value="REGULATORY PROTEIN YEIL"/>
    <property type="match status" value="1"/>
</dbReference>
<proteinExistence type="predicted"/>
<dbReference type="InterPro" id="IPR050397">
    <property type="entry name" value="Env_Response_Regulators"/>
</dbReference>
<dbReference type="Pfam" id="PF00027">
    <property type="entry name" value="cNMP_binding"/>
    <property type="match status" value="1"/>
</dbReference>
<feature type="domain" description="Cyclic nucleotide-binding" evidence="2">
    <location>
        <begin position="25"/>
        <end position="134"/>
    </location>
</feature>
<dbReference type="SUPFAM" id="SSF51206">
    <property type="entry name" value="cAMP-binding domain-like"/>
    <property type="match status" value="1"/>
</dbReference>
<organism evidence="3 4">
    <name type="scientific">Paenibacillus filicis</name>
    <dbReference type="NCBI Taxonomy" id="669464"/>
    <lineage>
        <taxon>Bacteria</taxon>
        <taxon>Bacillati</taxon>
        <taxon>Bacillota</taxon>
        <taxon>Bacilli</taxon>
        <taxon>Bacillales</taxon>
        <taxon>Paenibacillaceae</taxon>
        <taxon>Paenibacillus</taxon>
    </lineage>
</organism>
<protein>
    <submittedName>
        <fullName evidence="3">Crp/Fnr family transcriptional regulator</fullName>
    </submittedName>
</protein>
<accession>A0ABU9DHI2</accession>
<keyword evidence="1" id="KW-0010">Activator</keyword>
<dbReference type="InterPro" id="IPR014710">
    <property type="entry name" value="RmlC-like_jellyroll"/>
</dbReference>
<reference evidence="3 4" key="1">
    <citation type="submission" date="2024-04" db="EMBL/GenBank/DDBJ databases">
        <title>draft genome sequnece of Paenibacillus filicis.</title>
        <authorList>
            <person name="Kim D.-U."/>
        </authorList>
    </citation>
    <scope>NUCLEOTIDE SEQUENCE [LARGE SCALE GENOMIC DNA]</scope>
    <source>
        <strain evidence="3 4">KACC14197</strain>
    </source>
</reference>
<sequence>MLTSIDAIASSIPKMHTILKDCPFEVIREMKIQTFKKNKFYLPQGEMHAFVYIIVSGNVKVYVMNQSAKQVTLDVYSCGNLIGEQEAMIRKPFSASILGISEVTLLKIPDKAFLYWLSKDANFNQIVISSLCEQMYKLTNRTIKYSLDSVRSQIISSLIEESYVQKSMIIQKKAILDSVSSTNRSVYRVLNQLEVEGSIVISGDEIKIVDREKLWMDPERKR</sequence>
<gene>
    <name evidence="3" type="ORF">WMW72_10210</name>
</gene>
<dbReference type="Gene3D" id="2.60.120.10">
    <property type="entry name" value="Jelly Rolls"/>
    <property type="match status" value="1"/>
</dbReference>
<comment type="caution">
    <text evidence="3">The sequence shown here is derived from an EMBL/GenBank/DDBJ whole genome shotgun (WGS) entry which is preliminary data.</text>
</comment>
<dbReference type="InterPro" id="IPR000595">
    <property type="entry name" value="cNMP-bd_dom"/>
</dbReference>
<dbReference type="Proteomes" id="UP001469365">
    <property type="component" value="Unassembled WGS sequence"/>
</dbReference>